<evidence type="ECO:0000313" key="4">
    <source>
        <dbReference type="Proteomes" id="UP000469440"/>
    </source>
</evidence>
<proteinExistence type="predicted"/>
<evidence type="ECO:0000313" key="3">
    <source>
        <dbReference type="EMBL" id="MVB10463.1"/>
    </source>
</evidence>
<name>A0A6N8HYQ4_9FIRM</name>
<feature type="region of interest" description="Disordered" evidence="1">
    <location>
        <begin position="204"/>
        <end position="243"/>
    </location>
</feature>
<dbReference type="AlphaFoldDB" id="A0A6N8HYQ4"/>
<organism evidence="3 4">
    <name type="scientific">Caproicibacter fermentans</name>
    <dbReference type="NCBI Taxonomy" id="2576756"/>
    <lineage>
        <taxon>Bacteria</taxon>
        <taxon>Bacillati</taxon>
        <taxon>Bacillota</taxon>
        <taxon>Clostridia</taxon>
        <taxon>Eubacteriales</taxon>
        <taxon>Acutalibacteraceae</taxon>
        <taxon>Caproicibacter</taxon>
    </lineage>
</organism>
<sequence length="243" mass="28452">MCCRIKRKNFRFAHWYLTSVRGIDPEIVRFFMGQKMIYQEEKHSNCVFVGYDSDGTAKYCAMRAASEKSSFKMDAENSDKSYPFFHEGKSDLLIVSESPIDLMCHATLAKVYYSLDWTRDHRVSLDCLWDGALERYLKNHPQIKRLVFAVDNDYLSRNKNGVLTNWGQRIAAKWCKKYSAKGYECAVHRPHLKDFNLDLTEMRKGRTPNDLDRQRESELQAEFERDAAEDPTEEQDSEDELSL</sequence>
<keyword evidence="4" id="KW-1185">Reference proteome</keyword>
<feature type="domain" description="DUF3991" evidence="2">
    <location>
        <begin position="16"/>
        <end position="88"/>
    </location>
</feature>
<feature type="compositionally biased region" description="Acidic residues" evidence="1">
    <location>
        <begin position="229"/>
        <end position="243"/>
    </location>
</feature>
<evidence type="ECO:0000256" key="1">
    <source>
        <dbReference type="SAM" id="MobiDB-lite"/>
    </source>
</evidence>
<dbReference type="Proteomes" id="UP000469440">
    <property type="component" value="Unassembled WGS sequence"/>
</dbReference>
<protein>
    <recommendedName>
        <fullName evidence="2">DUF3991 domain-containing protein</fullName>
    </recommendedName>
</protein>
<evidence type="ECO:0000259" key="2">
    <source>
        <dbReference type="Pfam" id="PF13154"/>
    </source>
</evidence>
<feature type="compositionally biased region" description="Basic and acidic residues" evidence="1">
    <location>
        <begin position="204"/>
        <end position="228"/>
    </location>
</feature>
<comment type="caution">
    <text evidence="3">The sequence shown here is derived from an EMBL/GenBank/DDBJ whole genome shotgun (WGS) entry which is preliminary data.</text>
</comment>
<gene>
    <name evidence="3" type="ORF">CAFE_11520</name>
</gene>
<reference evidence="3 4" key="1">
    <citation type="submission" date="2019-09" db="EMBL/GenBank/DDBJ databases">
        <title>Genome sequence of Clostridium sp. EA1.</title>
        <authorList>
            <person name="Poehlein A."/>
            <person name="Bengelsdorf F.R."/>
            <person name="Daniel R."/>
        </authorList>
    </citation>
    <scope>NUCLEOTIDE SEQUENCE [LARGE SCALE GENOMIC DNA]</scope>
    <source>
        <strain evidence="3 4">EA1</strain>
    </source>
</reference>
<dbReference type="Pfam" id="PF13154">
    <property type="entry name" value="DUF3991"/>
    <property type="match status" value="1"/>
</dbReference>
<dbReference type="EMBL" id="VWXL01000033">
    <property type="protein sequence ID" value="MVB10463.1"/>
    <property type="molecule type" value="Genomic_DNA"/>
</dbReference>
<dbReference type="InterPro" id="IPR025054">
    <property type="entry name" value="DUF3991"/>
</dbReference>
<accession>A0A6N8HYQ4</accession>